<dbReference type="EMBL" id="JAUCQJ010000002">
    <property type="protein sequence ID" value="MDQ8748572.1"/>
    <property type="molecule type" value="Genomic_DNA"/>
</dbReference>
<evidence type="ECO:0000313" key="3">
    <source>
        <dbReference type="EMBL" id="MDQ8748572.1"/>
    </source>
</evidence>
<gene>
    <name evidence="3" type="ORF">QT385_07975</name>
</gene>
<evidence type="ECO:0000256" key="1">
    <source>
        <dbReference type="SAM" id="SignalP"/>
    </source>
</evidence>
<dbReference type="Pfam" id="PF09832">
    <property type="entry name" value="DUF2059"/>
    <property type="match status" value="1"/>
</dbReference>
<feature type="signal peptide" evidence="1">
    <location>
        <begin position="1"/>
        <end position="18"/>
    </location>
</feature>
<evidence type="ECO:0000313" key="4">
    <source>
        <dbReference type="Proteomes" id="UP001239265"/>
    </source>
</evidence>
<organism evidence="3 4">
    <name type="scientific">Elizabethkingia miricola</name>
    <name type="common">Chryseobacterium miricola</name>
    <dbReference type="NCBI Taxonomy" id="172045"/>
    <lineage>
        <taxon>Bacteria</taxon>
        <taxon>Pseudomonadati</taxon>
        <taxon>Bacteroidota</taxon>
        <taxon>Flavobacteriia</taxon>
        <taxon>Flavobacteriales</taxon>
        <taxon>Weeksellaceae</taxon>
        <taxon>Elizabethkingia</taxon>
    </lineage>
</organism>
<dbReference type="AlphaFoldDB" id="A0ABD5B5F8"/>
<accession>A0ABD5B5F8</accession>
<comment type="caution">
    <text evidence="3">The sequence shown here is derived from an EMBL/GenBank/DDBJ whole genome shotgun (WGS) entry which is preliminary data.</text>
</comment>
<reference evidence="3 4" key="1">
    <citation type="submission" date="2023-06" db="EMBL/GenBank/DDBJ databases">
        <title>Nosocomial Elizabethkingia miricola genome.</title>
        <authorList>
            <person name="Morgado S."/>
            <person name="Fonseca E."/>
            <person name="Freitas F."/>
            <person name="Vicente A.C."/>
        </authorList>
    </citation>
    <scope>NUCLEOTIDE SEQUENCE [LARGE SCALE GENOMIC DNA]</scope>
    <source>
        <strain evidence="3 4">EM15</strain>
    </source>
</reference>
<feature type="chain" id="PRO_5044893462" evidence="1">
    <location>
        <begin position="19"/>
        <end position="161"/>
    </location>
</feature>
<evidence type="ECO:0000259" key="2">
    <source>
        <dbReference type="Pfam" id="PF09832"/>
    </source>
</evidence>
<sequence length="161" mass="18683">MKKATILFLIMTGSLIFAQEQTISPAKKEKIKTLLKITNMTGIANQMMGNMLNYYQANYKQVPAEYWTEVKKEATDSINEFEGLMIPTYSKYYTEKELDDMIAFYKTPTGKKMIEIMPDMTKESMQKGQEWGMKLGQKVIKKINEKYPAQVETIREYPSSK</sequence>
<dbReference type="RefSeq" id="WP_078795429.1">
    <property type="nucleotide sequence ID" value="NZ_CP040516.1"/>
</dbReference>
<protein>
    <submittedName>
        <fullName evidence="3">DUF2059 domain-containing protein</fullName>
    </submittedName>
</protein>
<name>A0ABD5B5F8_ELIMR</name>
<dbReference type="InterPro" id="IPR018637">
    <property type="entry name" value="DUF2059"/>
</dbReference>
<proteinExistence type="predicted"/>
<dbReference type="Proteomes" id="UP001239265">
    <property type="component" value="Unassembled WGS sequence"/>
</dbReference>
<keyword evidence="1" id="KW-0732">Signal</keyword>
<feature type="domain" description="DUF2059" evidence="2">
    <location>
        <begin position="80"/>
        <end position="137"/>
    </location>
</feature>